<feature type="transmembrane region" description="Helical" evidence="6">
    <location>
        <begin position="322"/>
        <end position="340"/>
    </location>
</feature>
<evidence type="ECO:0000259" key="9">
    <source>
        <dbReference type="Pfam" id="PF24874"/>
    </source>
</evidence>
<dbReference type="InterPro" id="IPR027272">
    <property type="entry name" value="Piezo"/>
</dbReference>
<dbReference type="GO" id="GO:0005261">
    <property type="term" value="F:monoatomic cation channel activity"/>
    <property type="evidence" value="ECO:0007669"/>
    <property type="project" value="TreeGrafter"/>
</dbReference>
<dbReference type="GO" id="GO:0016020">
    <property type="term" value="C:membrane"/>
    <property type="evidence" value="ECO:0007669"/>
    <property type="project" value="UniProtKB-SubCell"/>
</dbReference>
<keyword evidence="5 6" id="KW-0472">Membrane</keyword>
<feature type="transmembrane region" description="Helical" evidence="6">
    <location>
        <begin position="802"/>
        <end position="822"/>
    </location>
</feature>
<comment type="subcellular location">
    <subcellularLocation>
        <location evidence="1">Membrane</location>
        <topology evidence="1">Multi-pass membrane protein</topology>
    </subcellularLocation>
</comment>
<reference evidence="10" key="1">
    <citation type="journal article" date="2020" name="J. Eukaryot. Microbiol.">
        <title>De novo Sequencing, Assembly and Annotation of the Transcriptome for the Free-Living Testate Amoeba Arcella intermedia.</title>
        <authorList>
            <person name="Ribeiro G.M."/>
            <person name="Porfirio-Sousa A.L."/>
            <person name="Maurer-Alcala X.X."/>
            <person name="Katz L.A."/>
            <person name="Lahr D.J.G."/>
        </authorList>
    </citation>
    <scope>NUCLEOTIDE SEQUENCE</scope>
</reference>
<evidence type="ECO:0000256" key="6">
    <source>
        <dbReference type="SAM" id="Phobius"/>
    </source>
</evidence>
<dbReference type="InterPro" id="IPR056770">
    <property type="entry name" value="Piezo_THU9_anchor"/>
</dbReference>
<keyword evidence="3 6" id="KW-0812">Transmembrane</keyword>
<evidence type="ECO:0000256" key="3">
    <source>
        <dbReference type="ARBA" id="ARBA00022692"/>
    </source>
</evidence>
<dbReference type="Pfam" id="PF12166">
    <property type="entry name" value="Piezo_cap"/>
    <property type="match status" value="1"/>
</dbReference>
<proteinExistence type="inferred from homology"/>
<dbReference type="Pfam" id="PF23188">
    <property type="entry name" value="THU_Piezo1"/>
    <property type="match status" value="1"/>
</dbReference>
<organism evidence="10">
    <name type="scientific">Arcella intermedia</name>
    <dbReference type="NCBI Taxonomy" id="1963864"/>
    <lineage>
        <taxon>Eukaryota</taxon>
        <taxon>Amoebozoa</taxon>
        <taxon>Tubulinea</taxon>
        <taxon>Elardia</taxon>
        <taxon>Arcellinida</taxon>
        <taxon>Sphaerothecina</taxon>
        <taxon>Arcellidae</taxon>
        <taxon>Arcella</taxon>
    </lineage>
</organism>
<evidence type="ECO:0000256" key="5">
    <source>
        <dbReference type="ARBA" id="ARBA00023136"/>
    </source>
</evidence>
<feature type="transmembrane region" description="Helical" evidence="6">
    <location>
        <begin position="390"/>
        <end position="410"/>
    </location>
</feature>
<evidence type="ECO:0000259" key="8">
    <source>
        <dbReference type="Pfam" id="PF23188"/>
    </source>
</evidence>
<evidence type="ECO:0000259" key="7">
    <source>
        <dbReference type="Pfam" id="PF12166"/>
    </source>
</evidence>
<feature type="transmembrane region" description="Helical" evidence="6">
    <location>
        <begin position="360"/>
        <end position="378"/>
    </location>
</feature>
<name>A0A6B2KXL2_9EUKA</name>
<feature type="domain" description="Piezo THU9 and anchor" evidence="9">
    <location>
        <begin position="321"/>
        <end position="557"/>
    </location>
</feature>
<keyword evidence="4 6" id="KW-1133">Transmembrane helix</keyword>
<dbReference type="EMBL" id="GIBP01000428">
    <property type="protein sequence ID" value="NDV29397.1"/>
    <property type="molecule type" value="Transcribed_RNA"/>
</dbReference>
<dbReference type="AlphaFoldDB" id="A0A6B2KXL2"/>
<dbReference type="GO" id="GO:0071260">
    <property type="term" value="P:cellular response to mechanical stimulus"/>
    <property type="evidence" value="ECO:0007669"/>
    <property type="project" value="TreeGrafter"/>
</dbReference>
<dbReference type="GO" id="GO:0050982">
    <property type="term" value="P:detection of mechanical stimulus"/>
    <property type="evidence" value="ECO:0007669"/>
    <property type="project" value="TreeGrafter"/>
</dbReference>
<feature type="domain" description="Piezo transmembrane helical unit" evidence="8">
    <location>
        <begin position="1"/>
        <end position="149"/>
    </location>
</feature>
<protein>
    <submittedName>
        <fullName evidence="10">Uncharacterized protein</fullName>
    </submittedName>
</protein>
<evidence type="ECO:0000256" key="1">
    <source>
        <dbReference type="ARBA" id="ARBA00004141"/>
    </source>
</evidence>
<feature type="transmembrane region" description="Helical" evidence="6">
    <location>
        <begin position="422"/>
        <end position="440"/>
    </location>
</feature>
<dbReference type="InterPro" id="IPR031334">
    <property type="entry name" value="Piezo_cap_dom"/>
</dbReference>
<evidence type="ECO:0000256" key="4">
    <source>
        <dbReference type="ARBA" id="ARBA00022989"/>
    </source>
</evidence>
<accession>A0A6B2KXL2</accession>
<dbReference type="PANTHER" id="PTHR13167:SF25">
    <property type="entry name" value="PIEZO-TYPE MECHANOSENSITIVE ION CHANNEL COMPONENT"/>
    <property type="match status" value="1"/>
</dbReference>
<comment type="similarity">
    <text evidence="2">Belongs to the PIEZO (TC 1.A.75) family.</text>
</comment>
<dbReference type="Pfam" id="PF24874">
    <property type="entry name" value="Piezo_THU9_anchor"/>
    <property type="match status" value="1"/>
</dbReference>
<evidence type="ECO:0000256" key="2">
    <source>
        <dbReference type="ARBA" id="ARBA00007821"/>
    </source>
</evidence>
<dbReference type="PANTHER" id="PTHR13167">
    <property type="entry name" value="PIEZO-TYPE MECHANOSENSITIVE ION CHANNEL COMPONENT"/>
    <property type="match status" value="1"/>
</dbReference>
<feature type="domain" description="Piezo non-specific cation channel cap" evidence="7">
    <location>
        <begin position="613"/>
        <end position="884"/>
    </location>
</feature>
<feature type="transmembrane region" description="Helical" evidence="6">
    <location>
        <begin position="536"/>
        <end position="557"/>
    </location>
</feature>
<feature type="transmembrane region" description="Helical" evidence="6">
    <location>
        <begin position="44"/>
        <end position="65"/>
    </location>
</feature>
<sequence length="900" mass="104225">MLVYFVILVNTLYYHNIVSLVYPISLFAFAIMETPRPNKPFWRFLFLYTTFIICLKFIIFIPGIVVCDTLVGYSNFNTFTFSWPYSFSVKNCPPVHGNGLRLAQLIGIDYNSADNKADRSFVFTVLADLMILLMLNLNQLSLKQAGLWDFVDAREHDLYNFEEEEPVEEEVEPLIEKKQRAITKLTKTLQSVPTNEEPKEDQNVPLEEESLNDMDLKFQSDPEDFVVLKKGKLQAQSSEELLSLYKSEEETPKSAEETTIASLPPKENSVYDIEEYHPSISSQSTPKKTILEQIEIFGKETVANIDKYYKDIFNEKKNGADYYAGIFGVDVLSFMLLAFFPTEFISESSNLVEFLNENSLLPTAFVVILLGQFGMIVIERMIYLFQAIRIKLILLYIYILFYHFAIFVYIPMQQRKQMSELPATVIFYLLKLTYFFLTGLQIRNGYPKLVTGRSFQSDEEPGYVSMICFVLYRIIPFLYELRTLLDWAITPTTLTSYEWLKFEDIYAELFLVKCRICLERMWERKSGDYQPAYYKILTGGGLFLLFVFVLWSPLIIFTQGTNIGGTNPVTQGSISFGITGYKSLYDAEDIQCLLLSEDYFSSILNVINDEIIVLFNYEDRKSAVESKLSESSFSVWTISPPLKTKLIHDLKNNTELFFTVTMAFYRNQPDRTKSIIWKNNPRKISAPESTVLYAILTNTTNQLNDTFKNYTYDANSVILRDFFPRAYRLPITGTIKPSPKTVDVILSLNTMIDEIQVNNTTQYSKSEYWSIQQIRQPPFFNESEVELIVVSQPFVNWIPESIVVAGIISVYSVFVLGLGRFLRIYVSGLSHRAIFEDMPEVDELLEYCTDILLARQDGVPELEEELFRELVEIYRSPERMIRMTLPRATRFKDMSKEKID</sequence>
<feature type="transmembrane region" description="Helical" evidence="6">
    <location>
        <begin position="12"/>
        <end position="32"/>
    </location>
</feature>
<evidence type="ECO:0000313" key="10">
    <source>
        <dbReference type="EMBL" id="NDV29397.1"/>
    </source>
</evidence>
<dbReference type="InterPro" id="IPR056768">
    <property type="entry name" value="THU_Piezo"/>
</dbReference>
<dbReference type="GO" id="GO:0008381">
    <property type="term" value="F:mechanosensitive monoatomic ion channel activity"/>
    <property type="evidence" value="ECO:0007669"/>
    <property type="project" value="InterPro"/>
</dbReference>
<dbReference type="GO" id="GO:0042391">
    <property type="term" value="P:regulation of membrane potential"/>
    <property type="evidence" value="ECO:0007669"/>
    <property type="project" value="TreeGrafter"/>
</dbReference>